<evidence type="ECO:0000256" key="1">
    <source>
        <dbReference type="SAM" id="MobiDB-lite"/>
    </source>
</evidence>
<sequence>MFFGAKARYVFLFERSSFTTARQTILENARTVCSAQGHPSLLSASVFGNAKFRSSDWPARNAENASQANCKAAIRPSQMRPMTHEIDRLDALPGTRVGRAGSTAQQSTSQDTLQVPGSGKHSISYRQNNPLSERYTANSLRDLPTAIGGVSTDMRQTVRRFGDAWLPWSLPKRV</sequence>
<dbReference type="EMBL" id="JAZHXJ010000261">
    <property type="protein sequence ID" value="KAL1866604.1"/>
    <property type="molecule type" value="Genomic_DNA"/>
</dbReference>
<feature type="compositionally biased region" description="Polar residues" evidence="1">
    <location>
        <begin position="102"/>
        <end position="115"/>
    </location>
</feature>
<dbReference type="Proteomes" id="UP001586593">
    <property type="component" value="Unassembled WGS sequence"/>
</dbReference>
<protein>
    <submittedName>
        <fullName evidence="2">Uncharacterized protein</fullName>
    </submittedName>
</protein>
<name>A0ABR3WSF1_9PEZI</name>
<accession>A0ABR3WSF1</accession>
<feature type="region of interest" description="Disordered" evidence="1">
    <location>
        <begin position="96"/>
        <end position="122"/>
    </location>
</feature>
<proteinExistence type="predicted"/>
<organism evidence="2 3">
    <name type="scientific">Phialemonium thermophilum</name>
    <dbReference type="NCBI Taxonomy" id="223376"/>
    <lineage>
        <taxon>Eukaryota</taxon>
        <taxon>Fungi</taxon>
        <taxon>Dikarya</taxon>
        <taxon>Ascomycota</taxon>
        <taxon>Pezizomycotina</taxon>
        <taxon>Sordariomycetes</taxon>
        <taxon>Sordariomycetidae</taxon>
        <taxon>Cephalothecales</taxon>
        <taxon>Cephalothecaceae</taxon>
        <taxon>Phialemonium</taxon>
    </lineage>
</organism>
<comment type="caution">
    <text evidence="2">The sequence shown here is derived from an EMBL/GenBank/DDBJ whole genome shotgun (WGS) entry which is preliminary data.</text>
</comment>
<evidence type="ECO:0000313" key="3">
    <source>
        <dbReference type="Proteomes" id="UP001586593"/>
    </source>
</evidence>
<keyword evidence="3" id="KW-1185">Reference proteome</keyword>
<reference evidence="2 3" key="1">
    <citation type="journal article" date="2024" name="Commun. Biol.">
        <title>Comparative genomic analysis of thermophilic fungi reveals convergent evolutionary adaptations and gene losses.</title>
        <authorList>
            <person name="Steindorff A.S."/>
            <person name="Aguilar-Pontes M.V."/>
            <person name="Robinson A.J."/>
            <person name="Andreopoulos B."/>
            <person name="LaButti K."/>
            <person name="Kuo A."/>
            <person name="Mondo S."/>
            <person name="Riley R."/>
            <person name="Otillar R."/>
            <person name="Haridas S."/>
            <person name="Lipzen A."/>
            <person name="Grimwood J."/>
            <person name="Schmutz J."/>
            <person name="Clum A."/>
            <person name="Reid I.D."/>
            <person name="Moisan M.C."/>
            <person name="Butler G."/>
            <person name="Nguyen T.T.M."/>
            <person name="Dewar K."/>
            <person name="Conant G."/>
            <person name="Drula E."/>
            <person name="Henrissat B."/>
            <person name="Hansel C."/>
            <person name="Singer S."/>
            <person name="Hutchinson M.I."/>
            <person name="de Vries R.P."/>
            <person name="Natvig D.O."/>
            <person name="Powell A.J."/>
            <person name="Tsang A."/>
            <person name="Grigoriev I.V."/>
        </authorList>
    </citation>
    <scope>NUCLEOTIDE SEQUENCE [LARGE SCALE GENOMIC DNA]</scope>
    <source>
        <strain evidence="2 3">ATCC 24622</strain>
    </source>
</reference>
<gene>
    <name evidence="2" type="ORF">VTK73DRAFT_4634</name>
</gene>
<evidence type="ECO:0000313" key="2">
    <source>
        <dbReference type="EMBL" id="KAL1866604.1"/>
    </source>
</evidence>